<dbReference type="Pfam" id="PF00307">
    <property type="entry name" value="CH"/>
    <property type="match status" value="1"/>
</dbReference>
<feature type="domain" description="Calponin-homology (CH)" evidence="2">
    <location>
        <begin position="327"/>
        <end position="436"/>
    </location>
</feature>
<dbReference type="SUPFAM" id="SSF47576">
    <property type="entry name" value="Calponin-homology domain, CH-domain"/>
    <property type="match status" value="1"/>
</dbReference>
<evidence type="ECO:0000259" key="2">
    <source>
        <dbReference type="PROSITE" id="PS50021"/>
    </source>
</evidence>
<feature type="non-terminal residue" evidence="3">
    <location>
        <position position="1"/>
    </location>
</feature>
<name>A0AAD5X0K2_9FUNG</name>
<evidence type="ECO:0000313" key="3">
    <source>
        <dbReference type="EMBL" id="KAJ3040377.1"/>
    </source>
</evidence>
<dbReference type="AlphaFoldDB" id="A0AAD5X0K2"/>
<gene>
    <name evidence="3" type="ORF">HK097_002576</name>
</gene>
<comment type="caution">
    <text evidence="3">The sequence shown here is derived from an EMBL/GenBank/DDBJ whole genome shotgun (WGS) entry which is preliminary data.</text>
</comment>
<proteinExistence type="predicted"/>
<protein>
    <recommendedName>
        <fullName evidence="2">Calponin-homology (CH) domain-containing protein</fullName>
    </recommendedName>
</protein>
<dbReference type="Gene3D" id="1.10.418.10">
    <property type="entry name" value="Calponin-like domain"/>
    <property type="match status" value="1"/>
</dbReference>
<organism evidence="3 4">
    <name type="scientific">Rhizophlyctis rosea</name>
    <dbReference type="NCBI Taxonomy" id="64517"/>
    <lineage>
        <taxon>Eukaryota</taxon>
        <taxon>Fungi</taxon>
        <taxon>Fungi incertae sedis</taxon>
        <taxon>Chytridiomycota</taxon>
        <taxon>Chytridiomycota incertae sedis</taxon>
        <taxon>Chytridiomycetes</taxon>
        <taxon>Rhizophlyctidales</taxon>
        <taxon>Rhizophlyctidaceae</taxon>
        <taxon>Rhizophlyctis</taxon>
    </lineage>
</organism>
<feature type="region of interest" description="Disordered" evidence="1">
    <location>
        <begin position="532"/>
        <end position="865"/>
    </location>
</feature>
<evidence type="ECO:0000313" key="4">
    <source>
        <dbReference type="Proteomes" id="UP001212841"/>
    </source>
</evidence>
<feature type="compositionally biased region" description="Low complexity" evidence="1">
    <location>
        <begin position="800"/>
        <end position="812"/>
    </location>
</feature>
<dbReference type="CDD" id="cd00014">
    <property type="entry name" value="CH_SF"/>
    <property type="match status" value="1"/>
</dbReference>
<dbReference type="InterPro" id="IPR001715">
    <property type="entry name" value="CH_dom"/>
</dbReference>
<feature type="compositionally biased region" description="Polar residues" evidence="1">
    <location>
        <begin position="617"/>
        <end position="628"/>
    </location>
</feature>
<sequence>MPDQNKASYQDPNTAWLADLLGYDDISDETLTEGFVLLQLLALLCSASADLGWYTSPSVMTMDPTDIHTKTFCDLKSGIKKAGIDDSILSEDAVDKAKEGDVGACRLILDVLRRRYAEPVREGSGQTEDSVSVGLSRTNVGNLDGGDGEGEDDGVFDSEYECMEAAFKPTLRWLLHFIQRNVESPLHDNVIREIEELSRALNDETRIIPSSNVIPTLTSGPLYHIATTIVFNLATPPTYTSLLPPFDSSLQPMDFLDILIAEGYLNFKDGLRSSVRDMVMDRTPFYESVHSNIMESLMVASSRSLGVDTIVDHLRHFPTFDPAIYPYDLEDAFLTWINQCILLHSPNNSEIEDFADLSDGRGLCYLLAAYFPSQIDPSKIESCSPTSHTCTANLKSFSSTLKKTLSLPTPWSPEELASAGHASNHSRSGGGFRRCLVAFLCDLFEGLRKKVPVRMSAQDVDPKALLLPSAELGDASPRVVQAPVPVRTADVVDETSKKEVIGSLDVPVCSHNAVELTDQDVVGLAKSETKKKGGTYQNKARKEKDSSSSREAVADESPPAGGKPADNEDELGPKKTASRPEESAEPSHLEAPSTATSSKKKRKSKSSVLPQVGGASIDNSFTSQNTNVRPLDENEAPSNASSKTESATEKSTHKSEEGVPTRTAGVEENPKPKKQAPQPRSVGKGDGPDVETASILEDKATAKRKAKKRGGKAESNAPSVPPEPMQSKVVTEPPAPQSTEDSHGTRPQKKPTPPKSHHPNHPSTTDTIPLDPPKLTRTKHKLRDRFSKPKIIENAHHLNHSPSQSSLSTLSLPNIHDHHNPTPATPPSKNNTSGVNGLTLPKLNSTGSIVSSSTEWEQQVETTDS</sequence>
<dbReference type="EMBL" id="JADGJD010001562">
    <property type="protein sequence ID" value="KAJ3040377.1"/>
    <property type="molecule type" value="Genomic_DNA"/>
</dbReference>
<dbReference type="PROSITE" id="PS50021">
    <property type="entry name" value="CH"/>
    <property type="match status" value="1"/>
</dbReference>
<feature type="compositionally biased region" description="Basic and acidic residues" evidence="1">
    <location>
        <begin position="646"/>
        <end position="659"/>
    </location>
</feature>
<dbReference type="Proteomes" id="UP001212841">
    <property type="component" value="Unassembled WGS sequence"/>
</dbReference>
<keyword evidence="4" id="KW-1185">Reference proteome</keyword>
<evidence type="ECO:0000256" key="1">
    <source>
        <dbReference type="SAM" id="MobiDB-lite"/>
    </source>
</evidence>
<reference evidence="3" key="1">
    <citation type="submission" date="2020-05" db="EMBL/GenBank/DDBJ databases">
        <title>Phylogenomic resolution of chytrid fungi.</title>
        <authorList>
            <person name="Stajich J.E."/>
            <person name="Amses K."/>
            <person name="Simmons R."/>
            <person name="Seto K."/>
            <person name="Myers J."/>
            <person name="Bonds A."/>
            <person name="Quandt C.A."/>
            <person name="Barry K."/>
            <person name="Liu P."/>
            <person name="Grigoriev I."/>
            <person name="Longcore J.E."/>
            <person name="James T.Y."/>
        </authorList>
    </citation>
    <scope>NUCLEOTIDE SEQUENCE</scope>
    <source>
        <strain evidence="3">JEL0318</strain>
    </source>
</reference>
<dbReference type="InterPro" id="IPR036872">
    <property type="entry name" value="CH_dom_sf"/>
</dbReference>
<feature type="compositionally biased region" description="Basic and acidic residues" evidence="1">
    <location>
        <begin position="578"/>
        <end position="588"/>
    </location>
</feature>
<feature type="compositionally biased region" description="Basic and acidic residues" evidence="1">
    <location>
        <begin position="784"/>
        <end position="796"/>
    </location>
</feature>
<feature type="compositionally biased region" description="Polar residues" evidence="1">
    <location>
        <begin position="827"/>
        <end position="865"/>
    </location>
</feature>
<accession>A0AAD5X0K2</accession>